<dbReference type="EMBL" id="DS113430">
    <property type="protein sequence ID" value="EAY06162.1"/>
    <property type="molecule type" value="Genomic_DNA"/>
</dbReference>
<dbReference type="SMR" id="A2EMC4"/>
<dbReference type="Proteomes" id="UP000001542">
    <property type="component" value="Unassembled WGS sequence"/>
</dbReference>
<organism evidence="1 2">
    <name type="scientific">Trichomonas vaginalis (strain ATCC PRA-98 / G3)</name>
    <dbReference type="NCBI Taxonomy" id="412133"/>
    <lineage>
        <taxon>Eukaryota</taxon>
        <taxon>Metamonada</taxon>
        <taxon>Parabasalia</taxon>
        <taxon>Trichomonadida</taxon>
        <taxon>Trichomonadidae</taxon>
        <taxon>Trichomonas</taxon>
    </lineage>
</organism>
<proteinExistence type="predicted"/>
<name>A2EMC4_TRIV3</name>
<dbReference type="RefSeq" id="XP_001318385.1">
    <property type="nucleotide sequence ID" value="XM_001318350.1"/>
</dbReference>
<dbReference type="AlphaFoldDB" id="A2EMC4"/>
<reference evidence="1" key="2">
    <citation type="journal article" date="2007" name="Science">
        <title>Draft genome sequence of the sexually transmitted pathogen Trichomonas vaginalis.</title>
        <authorList>
            <person name="Carlton J.M."/>
            <person name="Hirt R.P."/>
            <person name="Silva J.C."/>
            <person name="Delcher A.L."/>
            <person name="Schatz M."/>
            <person name="Zhao Q."/>
            <person name="Wortman J.R."/>
            <person name="Bidwell S.L."/>
            <person name="Alsmark U.C.M."/>
            <person name="Besteiro S."/>
            <person name="Sicheritz-Ponten T."/>
            <person name="Noel C.J."/>
            <person name="Dacks J.B."/>
            <person name="Foster P.G."/>
            <person name="Simillion C."/>
            <person name="Van de Peer Y."/>
            <person name="Miranda-Saavedra D."/>
            <person name="Barton G.J."/>
            <person name="Westrop G.D."/>
            <person name="Mueller S."/>
            <person name="Dessi D."/>
            <person name="Fiori P.L."/>
            <person name="Ren Q."/>
            <person name="Paulsen I."/>
            <person name="Zhang H."/>
            <person name="Bastida-Corcuera F.D."/>
            <person name="Simoes-Barbosa A."/>
            <person name="Brown M.T."/>
            <person name="Hayes R.D."/>
            <person name="Mukherjee M."/>
            <person name="Okumura C.Y."/>
            <person name="Schneider R."/>
            <person name="Smith A.J."/>
            <person name="Vanacova S."/>
            <person name="Villalvazo M."/>
            <person name="Haas B.J."/>
            <person name="Pertea M."/>
            <person name="Feldblyum T.V."/>
            <person name="Utterback T.R."/>
            <person name="Shu C.L."/>
            <person name="Osoegawa K."/>
            <person name="de Jong P.J."/>
            <person name="Hrdy I."/>
            <person name="Horvathova L."/>
            <person name="Zubacova Z."/>
            <person name="Dolezal P."/>
            <person name="Malik S.B."/>
            <person name="Logsdon J.M. Jr."/>
            <person name="Henze K."/>
            <person name="Gupta A."/>
            <person name="Wang C.C."/>
            <person name="Dunne R.L."/>
            <person name="Upcroft J.A."/>
            <person name="Upcroft P."/>
            <person name="White O."/>
            <person name="Salzberg S.L."/>
            <person name="Tang P."/>
            <person name="Chiu C.-H."/>
            <person name="Lee Y.-S."/>
            <person name="Embley T.M."/>
            <person name="Coombs G.H."/>
            <person name="Mottram J.C."/>
            <person name="Tachezy J."/>
            <person name="Fraser-Liggett C.M."/>
            <person name="Johnson P.J."/>
        </authorList>
    </citation>
    <scope>NUCLEOTIDE SEQUENCE [LARGE SCALE GENOMIC DNA]</scope>
    <source>
        <strain evidence="1">G3</strain>
    </source>
</reference>
<dbReference type="KEGG" id="tva:4764048"/>
<dbReference type="VEuPathDB" id="TrichDB:TVAGG3_0099830"/>
<keyword evidence="2" id="KW-1185">Reference proteome</keyword>
<gene>
    <name evidence="1" type="ORF">TVAG_098730</name>
</gene>
<dbReference type="VEuPathDB" id="TrichDB:TVAG_098730"/>
<evidence type="ECO:0000313" key="1">
    <source>
        <dbReference type="EMBL" id="EAY06162.1"/>
    </source>
</evidence>
<protein>
    <submittedName>
        <fullName evidence="1">Uncharacterized protein</fullName>
    </submittedName>
</protein>
<accession>A2EMC4</accession>
<reference evidence="1" key="1">
    <citation type="submission" date="2006-10" db="EMBL/GenBank/DDBJ databases">
        <authorList>
            <person name="Amadeo P."/>
            <person name="Zhao Q."/>
            <person name="Wortman J."/>
            <person name="Fraser-Liggett C."/>
            <person name="Carlton J."/>
        </authorList>
    </citation>
    <scope>NUCLEOTIDE SEQUENCE</scope>
    <source>
        <strain evidence="1">G3</strain>
    </source>
</reference>
<evidence type="ECO:0000313" key="2">
    <source>
        <dbReference type="Proteomes" id="UP000001542"/>
    </source>
</evidence>
<sequence length="106" mass="12367">MVVILADIIETYIPGGLPSKEKIEMMSQEERNELSRLQSQIIIHFRRAVQAELDQLSVTARKLERCLNGEIKAIKPKQRNSFDSINEYLRDINVTIQKIEHYVRSK</sequence>
<dbReference type="InParanoid" id="A2EMC4"/>